<proteinExistence type="predicted"/>
<dbReference type="InterPro" id="IPR050855">
    <property type="entry name" value="NDM-1-like"/>
</dbReference>
<dbReference type="InterPro" id="IPR036866">
    <property type="entry name" value="RibonucZ/Hydroxyglut_hydro"/>
</dbReference>
<evidence type="ECO:0000313" key="2">
    <source>
        <dbReference type="EMBL" id="SEG65447.1"/>
    </source>
</evidence>
<accession>A0A1H6BYB3</accession>
<protein>
    <submittedName>
        <fullName evidence="2">Glyoxylase, beta-lactamase superfamily II</fullName>
    </submittedName>
</protein>
<dbReference type="EMBL" id="FNUY01000008">
    <property type="protein sequence ID" value="SEG65447.1"/>
    <property type="molecule type" value="Genomic_DNA"/>
</dbReference>
<dbReference type="SMART" id="SM00849">
    <property type="entry name" value="Lactamase_B"/>
    <property type="match status" value="1"/>
</dbReference>
<dbReference type="SUPFAM" id="SSF56281">
    <property type="entry name" value="Metallo-hydrolase/oxidoreductase"/>
    <property type="match status" value="1"/>
</dbReference>
<dbReference type="InterPro" id="IPR001279">
    <property type="entry name" value="Metallo-B-lactamas"/>
</dbReference>
<keyword evidence="3" id="KW-1185">Reference proteome</keyword>
<dbReference type="PANTHER" id="PTHR42951">
    <property type="entry name" value="METALLO-BETA-LACTAMASE DOMAIN-CONTAINING"/>
    <property type="match status" value="1"/>
</dbReference>
<dbReference type="CDD" id="cd16282">
    <property type="entry name" value="metallo-hydrolase-like_MBL-fold"/>
    <property type="match status" value="1"/>
</dbReference>
<dbReference type="RefSeq" id="WP_244595672.1">
    <property type="nucleotide sequence ID" value="NZ_FNUY01000008.1"/>
</dbReference>
<evidence type="ECO:0000313" key="3">
    <source>
        <dbReference type="Proteomes" id="UP000236743"/>
    </source>
</evidence>
<dbReference type="Pfam" id="PF00753">
    <property type="entry name" value="Lactamase_B"/>
    <property type="match status" value="1"/>
</dbReference>
<dbReference type="PANTHER" id="PTHR42951:SF20">
    <property type="entry name" value="BETA LACTAMASE"/>
    <property type="match status" value="1"/>
</dbReference>
<feature type="domain" description="Metallo-beta-lactamase" evidence="1">
    <location>
        <begin position="46"/>
        <end position="233"/>
    </location>
</feature>
<dbReference type="Proteomes" id="UP000236743">
    <property type="component" value="Unassembled WGS sequence"/>
</dbReference>
<gene>
    <name evidence="2" type="ORF">SAMN04488115_108178</name>
</gene>
<sequence>MPNNATPSRAMPGEKPAFASSADLGEKTISFDEIGRGVYAYTAEGDPNTGVVIGDDSVLVFDAQATPRMAETVIERVRKVTDKPIHHVVLSHYHAVRVLGAPAYGAREIICSDVARDMIVERGEQDKASEIGRFPRLFQGADSIRPGLTWPSMTFSAEASVWLGTREVRLMKLGRGHTAGDIVAWIPDAQVSFAGDLVEYGATPYCGDAHFTDWPQTLDNLSALGSAAMVPGRGAALTSAAMVADGVKGTRAFLSDLFEAVKINAAAGRSLRETFERVHATLKPAYGDWVIFEHCLPFNVSRAYDEANGLDHPRIWTDERDRQMWIDLRG</sequence>
<organism evidence="2 3">
    <name type="scientific">Bosea lathyri</name>
    <dbReference type="NCBI Taxonomy" id="1036778"/>
    <lineage>
        <taxon>Bacteria</taxon>
        <taxon>Pseudomonadati</taxon>
        <taxon>Pseudomonadota</taxon>
        <taxon>Alphaproteobacteria</taxon>
        <taxon>Hyphomicrobiales</taxon>
        <taxon>Boseaceae</taxon>
        <taxon>Bosea</taxon>
    </lineage>
</organism>
<dbReference type="Gene3D" id="3.60.15.10">
    <property type="entry name" value="Ribonuclease Z/Hydroxyacylglutathione hydrolase-like"/>
    <property type="match status" value="1"/>
</dbReference>
<evidence type="ECO:0000259" key="1">
    <source>
        <dbReference type="SMART" id="SM00849"/>
    </source>
</evidence>
<name>A0A1H6BYB3_9HYPH</name>
<reference evidence="2 3" key="1">
    <citation type="submission" date="2016-10" db="EMBL/GenBank/DDBJ databases">
        <authorList>
            <person name="de Groot N.N."/>
        </authorList>
    </citation>
    <scope>NUCLEOTIDE SEQUENCE [LARGE SCALE GENOMIC DNA]</scope>
    <source>
        <strain evidence="2 3">DSM 26656</strain>
    </source>
</reference>
<dbReference type="AlphaFoldDB" id="A0A1H6BYB3"/>